<dbReference type="CDD" id="cd07731">
    <property type="entry name" value="ComA-like_MBL-fold"/>
    <property type="match status" value="1"/>
</dbReference>
<dbReference type="InterPro" id="IPR052159">
    <property type="entry name" value="Competence_DNA_uptake"/>
</dbReference>
<sequence>MSSYLFLPLRKFLRPKNLFLISCLLFTLTLTVLWQLPDNNLHIISCDVGQGDATLITYKFSQMLVDGGPGNKVLDCLSKYMPFWDRTIEMVMLTHPQDDHLAGLIPVIQRYRVEYFVTGKGGNTTAGYHELLSQLKEKVDCCQLKVLNLYTGDQINVGGIRGEIIWPQREWVVENLADTDVDGREVAFANGVVLGAKSVRDPNDYSLMVRVNKGSVSFLGTGDGDSTLDPLLLASNRLSPVTILKYPHHGSKTGATKEFLQAVQPQLAVISVGAKNRYGHPAPETLDLLNILKIPYLRTDLSGDVEVITDGEKWWAK</sequence>
<feature type="domain" description="Metallo-beta-lactamase" evidence="1">
    <location>
        <begin position="47"/>
        <end position="273"/>
    </location>
</feature>
<dbReference type="EMBL" id="LCLS01000016">
    <property type="protein sequence ID" value="KKU21526.1"/>
    <property type="molecule type" value="Genomic_DNA"/>
</dbReference>
<evidence type="ECO:0000313" key="2">
    <source>
        <dbReference type="EMBL" id="KKU21526.1"/>
    </source>
</evidence>
<dbReference type="Proteomes" id="UP000034107">
    <property type="component" value="Unassembled WGS sequence"/>
</dbReference>
<dbReference type="SUPFAM" id="SSF56281">
    <property type="entry name" value="Metallo-hydrolase/oxidoreductase"/>
    <property type="match status" value="1"/>
</dbReference>
<dbReference type="AlphaFoldDB" id="A0A0G1NM44"/>
<dbReference type="PANTHER" id="PTHR30619">
    <property type="entry name" value="DNA INTERNALIZATION/COMPETENCE PROTEIN COMEC/REC2"/>
    <property type="match status" value="1"/>
</dbReference>
<reference evidence="2 3" key="1">
    <citation type="journal article" date="2015" name="Nature">
        <title>rRNA introns, odd ribosomes, and small enigmatic genomes across a large radiation of phyla.</title>
        <authorList>
            <person name="Brown C.T."/>
            <person name="Hug L.A."/>
            <person name="Thomas B.C."/>
            <person name="Sharon I."/>
            <person name="Castelle C.J."/>
            <person name="Singh A."/>
            <person name="Wilkins M.J."/>
            <person name="Williams K.H."/>
            <person name="Banfield J.F."/>
        </authorList>
    </citation>
    <scope>NUCLEOTIDE SEQUENCE [LARGE SCALE GENOMIC DNA]</scope>
</reference>
<comment type="caution">
    <text evidence="2">The sequence shown here is derived from an EMBL/GenBank/DDBJ whole genome shotgun (WGS) entry which is preliminary data.</text>
</comment>
<name>A0A0G1NM44_9BACT</name>
<protein>
    <submittedName>
        <fullName evidence="2">Competence protein ComEC</fullName>
    </submittedName>
</protein>
<dbReference type="InterPro" id="IPR035681">
    <property type="entry name" value="ComA-like_MBL"/>
</dbReference>
<gene>
    <name evidence="2" type="ORF">UX31_C0016G0003</name>
</gene>
<dbReference type="Gene3D" id="3.60.15.10">
    <property type="entry name" value="Ribonuclease Z/Hydroxyacylglutathione hydrolase-like"/>
    <property type="match status" value="1"/>
</dbReference>
<dbReference type="InterPro" id="IPR001279">
    <property type="entry name" value="Metallo-B-lactamas"/>
</dbReference>
<organism evidence="2 3">
    <name type="scientific">Candidatus Nomurabacteria bacterium GW2011_GWA1_46_11</name>
    <dbReference type="NCBI Taxonomy" id="1618732"/>
    <lineage>
        <taxon>Bacteria</taxon>
        <taxon>Candidatus Nomuraibacteriota</taxon>
    </lineage>
</organism>
<evidence type="ECO:0000313" key="3">
    <source>
        <dbReference type="Proteomes" id="UP000034107"/>
    </source>
</evidence>
<proteinExistence type="predicted"/>
<evidence type="ECO:0000259" key="1">
    <source>
        <dbReference type="Pfam" id="PF00753"/>
    </source>
</evidence>
<dbReference type="Pfam" id="PF00753">
    <property type="entry name" value="Lactamase_B"/>
    <property type="match status" value="1"/>
</dbReference>
<accession>A0A0G1NM44</accession>
<dbReference type="InterPro" id="IPR036866">
    <property type="entry name" value="RibonucZ/Hydroxyglut_hydro"/>
</dbReference>
<dbReference type="PANTHER" id="PTHR30619:SF1">
    <property type="entry name" value="RECOMBINATION PROTEIN 2"/>
    <property type="match status" value="1"/>
</dbReference>